<evidence type="ECO:0000256" key="1">
    <source>
        <dbReference type="SAM" id="Coils"/>
    </source>
</evidence>
<dbReference type="OrthoDB" id="6428496at2759"/>
<evidence type="ECO:0000259" key="2">
    <source>
        <dbReference type="Pfam" id="PF18701"/>
    </source>
</evidence>
<accession>A0A9C6TCU0</accession>
<dbReference type="PANTHER" id="PTHR47331:SF1">
    <property type="entry name" value="GAG-LIKE PROTEIN"/>
    <property type="match status" value="1"/>
</dbReference>
<dbReference type="Proteomes" id="UP000515160">
    <property type="component" value="Chromosome 2R"/>
</dbReference>
<dbReference type="Pfam" id="PF18701">
    <property type="entry name" value="DUF5641"/>
    <property type="match status" value="1"/>
</dbReference>
<sequence length="217" mass="25296">MESLRCVLKLKQAEIPTLSKQNAELQRENDEQRSLSNRVTLLHHLYRSVNRFVLNYDELRPLICQIAAILNNRSLLSVSENPDDFDALTSAHLLLGGPSTVILEPDLTMLDYNRLDGWQRVTQLQQVFWTRWREEYLTLLQKRSKWRTPDRRLQVNDLVLVKDENLPPLRWPLARVMALIPGKDDECQVAELKTTCGSTRRTINKLCPLPLKDDVER</sequence>
<evidence type="ECO:0000313" key="4">
    <source>
        <dbReference type="RefSeq" id="XP_051864122.1"/>
    </source>
</evidence>
<keyword evidence="1" id="KW-0175">Coiled coil</keyword>
<feature type="coiled-coil region" evidence="1">
    <location>
        <begin position="8"/>
        <end position="38"/>
    </location>
</feature>
<dbReference type="AlphaFoldDB" id="A0A9C6TCU0"/>
<dbReference type="GeneID" id="127566214"/>
<proteinExistence type="predicted"/>
<keyword evidence="3" id="KW-1185">Reference proteome</keyword>
<dbReference type="RefSeq" id="XP_051864122.1">
    <property type="nucleotide sequence ID" value="XM_052008162.1"/>
</dbReference>
<reference evidence="4" key="1">
    <citation type="submission" date="2025-08" db="UniProtKB">
        <authorList>
            <consortium name="RefSeq"/>
        </authorList>
    </citation>
    <scope>IDENTIFICATION</scope>
    <source>
        <strain evidence="4">15112-1751.03</strain>
        <tissue evidence="4">Whole Adult</tissue>
    </source>
</reference>
<dbReference type="PANTHER" id="PTHR47331">
    <property type="entry name" value="PHD-TYPE DOMAIN-CONTAINING PROTEIN"/>
    <property type="match status" value="1"/>
</dbReference>
<gene>
    <name evidence="4" type="primary">LOC127566214</name>
</gene>
<dbReference type="InterPro" id="IPR040676">
    <property type="entry name" value="DUF5641"/>
</dbReference>
<protein>
    <submittedName>
        <fullName evidence="4">Uncharacterized protein LOC127566214</fullName>
    </submittedName>
</protein>
<evidence type="ECO:0000313" key="3">
    <source>
        <dbReference type="Proteomes" id="UP000515160"/>
    </source>
</evidence>
<name>A0A9C6TCU0_DROAB</name>
<feature type="domain" description="DUF5641" evidence="2">
    <location>
        <begin position="118"/>
        <end position="209"/>
    </location>
</feature>
<organism evidence="3 4">
    <name type="scientific">Drosophila albomicans</name>
    <name type="common">Fruit fly</name>
    <dbReference type="NCBI Taxonomy" id="7291"/>
    <lineage>
        <taxon>Eukaryota</taxon>
        <taxon>Metazoa</taxon>
        <taxon>Ecdysozoa</taxon>
        <taxon>Arthropoda</taxon>
        <taxon>Hexapoda</taxon>
        <taxon>Insecta</taxon>
        <taxon>Pterygota</taxon>
        <taxon>Neoptera</taxon>
        <taxon>Endopterygota</taxon>
        <taxon>Diptera</taxon>
        <taxon>Brachycera</taxon>
        <taxon>Muscomorpha</taxon>
        <taxon>Ephydroidea</taxon>
        <taxon>Drosophilidae</taxon>
        <taxon>Drosophila</taxon>
    </lineage>
</organism>